<protein>
    <recommendedName>
        <fullName evidence="3">HD domain-containing protein</fullName>
    </recommendedName>
</protein>
<accession>A0A414AZX7</accession>
<gene>
    <name evidence="1" type="ORF">DW839_01780</name>
</gene>
<reference evidence="1 2" key="1">
    <citation type="submission" date="2018-08" db="EMBL/GenBank/DDBJ databases">
        <title>A genome reference for cultivated species of the human gut microbiota.</title>
        <authorList>
            <person name="Zou Y."/>
            <person name="Xue W."/>
            <person name="Luo G."/>
        </authorList>
    </citation>
    <scope>NUCLEOTIDE SEQUENCE [LARGE SCALE GENOMIC DNA]</scope>
    <source>
        <strain evidence="1 2">AM35-14</strain>
    </source>
</reference>
<dbReference type="EMBL" id="QSHZ01000002">
    <property type="protein sequence ID" value="RHC58310.1"/>
    <property type="molecule type" value="Genomic_DNA"/>
</dbReference>
<comment type="caution">
    <text evidence="1">The sequence shown here is derived from an EMBL/GenBank/DDBJ whole genome shotgun (WGS) entry which is preliminary data.</text>
</comment>
<evidence type="ECO:0000313" key="1">
    <source>
        <dbReference type="EMBL" id="RHC58310.1"/>
    </source>
</evidence>
<organism evidence="1 2">
    <name type="scientific">Enterocloster bolteae</name>
    <dbReference type="NCBI Taxonomy" id="208479"/>
    <lineage>
        <taxon>Bacteria</taxon>
        <taxon>Bacillati</taxon>
        <taxon>Bacillota</taxon>
        <taxon>Clostridia</taxon>
        <taxon>Lachnospirales</taxon>
        <taxon>Lachnospiraceae</taxon>
        <taxon>Enterocloster</taxon>
    </lineage>
</organism>
<proteinExistence type="predicted"/>
<sequence length="179" mass="20402">MSERDNRVKAFEKLMRGGLSSTDVFCLKNQLMAMGFFTAPASTKYHGNYEGGLFDHSFTVTSSLLSLTKRMGLNWKRKASPYIVGMLHDLCKCDSYIHNPDGTYSYNPDILLPGHGDKSVILAQKIVDLTDEEMACIRWHMGAFDDKENWDKYGKSIEKYPNVLWTHTADMMAARIFKI</sequence>
<evidence type="ECO:0000313" key="2">
    <source>
        <dbReference type="Proteomes" id="UP000283975"/>
    </source>
</evidence>
<dbReference type="SUPFAM" id="SSF109604">
    <property type="entry name" value="HD-domain/PDEase-like"/>
    <property type="match status" value="1"/>
</dbReference>
<dbReference type="Gene3D" id="1.10.3210.10">
    <property type="entry name" value="Hypothetical protein af1432"/>
    <property type="match status" value="1"/>
</dbReference>
<name>A0A414AZX7_9FIRM</name>
<evidence type="ECO:0008006" key="3">
    <source>
        <dbReference type="Google" id="ProtNLM"/>
    </source>
</evidence>
<dbReference type="AlphaFoldDB" id="A0A414AZX7"/>
<dbReference type="Proteomes" id="UP000283975">
    <property type="component" value="Unassembled WGS sequence"/>
</dbReference>